<feature type="non-terminal residue" evidence="1">
    <location>
        <position position="1"/>
    </location>
</feature>
<protein>
    <submittedName>
        <fullName evidence="1">Uncharacterized protein</fullName>
    </submittedName>
</protein>
<name>X1BS83_9ZZZZ</name>
<gene>
    <name evidence="1" type="ORF">S01H4_21985</name>
</gene>
<dbReference type="EMBL" id="BART01010017">
    <property type="protein sequence ID" value="GAG83997.1"/>
    <property type="molecule type" value="Genomic_DNA"/>
</dbReference>
<reference evidence="1" key="1">
    <citation type="journal article" date="2014" name="Front. Microbiol.">
        <title>High frequency of phylogenetically diverse reductive dehalogenase-homologous genes in deep subseafloor sedimentary metagenomes.</title>
        <authorList>
            <person name="Kawai M."/>
            <person name="Futagami T."/>
            <person name="Toyoda A."/>
            <person name="Takaki Y."/>
            <person name="Nishi S."/>
            <person name="Hori S."/>
            <person name="Arai W."/>
            <person name="Tsubouchi T."/>
            <person name="Morono Y."/>
            <person name="Uchiyama I."/>
            <person name="Ito T."/>
            <person name="Fujiyama A."/>
            <person name="Inagaki F."/>
            <person name="Takami H."/>
        </authorList>
    </citation>
    <scope>NUCLEOTIDE SEQUENCE</scope>
    <source>
        <strain evidence="1">Expedition CK06-06</strain>
    </source>
</reference>
<comment type="caution">
    <text evidence="1">The sequence shown here is derived from an EMBL/GenBank/DDBJ whole genome shotgun (WGS) entry which is preliminary data.</text>
</comment>
<accession>X1BS83</accession>
<organism evidence="1">
    <name type="scientific">marine sediment metagenome</name>
    <dbReference type="NCBI Taxonomy" id="412755"/>
    <lineage>
        <taxon>unclassified sequences</taxon>
        <taxon>metagenomes</taxon>
        <taxon>ecological metagenomes</taxon>
    </lineage>
</organism>
<evidence type="ECO:0000313" key="1">
    <source>
        <dbReference type="EMBL" id="GAG83997.1"/>
    </source>
</evidence>
<dbReference type="AlphaFoldDB" id="X1BS83"/>
<proteinExistence type="predicted"/>
<sequence length="91" mass="9730">CWTAINSKITRRAFSGEIKRAASAAGIAPIIGPRSGTRLSNPAIKPSSTARSTFNTSSTTVHKIPTMMDISSWPLIYLPATLLILSKIFVA</sequence>